<feature type="transmembrane region" description="Helical" evidence="6">
    <location>
        <begin position="332"/>
        <end position="351"/>
    </location>
</feature>
<proteinExistence type="predicted"/>
<evidence type="ECO:0000256" key="1">
    <source>
        <dbReference type="ARBA" id="ARBA00004651"/>
    </source>
</evidence>
<feature type="transmembrane region" description="Helical" evidence="6">
    <location>
        <begin position="112"/>
        <end position="131"/>
    </location>
</feature>
<keyword evidence="5 6" id="KW-0472">Membrane</keyword>
<feature type="transmembrane region" description="Helical" evidence="6">
    <location>
        <begin position="203"/>
        <end position="223"/>
    </location>
</feature>
<evidence type="ECO:0000256" key="5">
    <source>
        <dbReference type="ARBA" id="ARBA00023136"/>
    </source>
</evidence>
<dbReference type="PANTHER" id="PTHR47089">
    <property type="entry name" value="ABC TRANSPORTER, PERMEASE PROTEIN"/>
    <property type="match status" value="1"/>
</dbReference>
<name>A0A2R8ALM4_9RHOB</name>
<evidence type="ECO:0000313" key="7">
    <source>
        <dbReference type="EMBL" id="SPF76943.1"/>
    </source>
</evidence>
<evidence type="ECO:0000256" key="2">
    <source>
        <dbReference type="ARBA" id="ARBA00022475"/>
    </source>
</evidence>
<dbReference type="GO" id="GO:0022857">
    <property type="term" value="F:transmembrane transporter activity"/>
    <property type="evidence" value="ECO:0007669"/>
    <property type="project" value="InterPro"/>
</dbReference>
<sequence length="368" mass="39241">MDKMPKWADIALIPFLNLLIAFVLSGLVIFAIGENPFKALMTMIDGAFGSTYGWGYTLYYTTNFIFTGLAVSIAFKAAMFNIGGEGQAMIGGLGVGLACLFIPTALMPHWSIALVFAMIAGGLFGAGWALIPAYLQAKRGSHVVITTIMFNFIATALMGYLLIKPLKLKGAQESASASFPDVTNLPTLHEILAPLGISFSKSAPANVSLFVALAMCVVVYLLMNRSRLGYEIRAFGESPTASVYAGISPTKIIIVAMMLSGAISGLLAINATMGQHERLILNAVEGAGFIGIAVALMGRNHPFGVLLAALLFGFLYQGGSELSLWTKIPRELIVVIQGLVILFTGALDNMVRMPVERMFIAAAKRKDA</sequence>
<feature type="transmembrane region" description="Helical" evidence="6">
    <location>
        <begin position="252"/>
        <end position="273"/>
    </location>
</feature>
<reference evidence="7 8" key="1">
    <citation type="submission" date="2018-03" db="EMBL/GenBank/DDBJ databases">
        <authorList>
            <person name="Keele B.F."/>
        </authorList>
    </citation>
    <scope>NUCLEOTIDE SEQUENCE [LARGE SCALE GENOMIC DNA]</scope>
    <source>
        <strain evidence="7 8">CECT 8811</strain>
    </source>
</reference>
<dbReference type="GO" id="GO:0005886">
    <property type="term" value="C:plasma membrane"/>
    <property type="evidence" value="ECO:0007669"/>
    <property type="project" value="UniProtKB-SubCell"/>
</dbReference>
<feature type="transmembrane region" description="Helical" evidence="6">
    <location>
        <begin position="87"/>
        <end position="106"/>
    </location>
</feature>
<keyword evidence="2" id="KW-1003">Cell membrane</keyword>
<dbReference type="PANTHER" id="PTHR47089:SF1">
    <property type="entry name" value="GUANOSINE ABC TRANSPORTER PERMEASE PROTEIN NUPP"/>
    <property type="match status" value="1"/>
</dbReference>
<dbReference type="Proteomes" id="UP000244911">
    <property type="component" value="Unassembled WGS sequence"/>
</dbReference>
<feature type="transmembrane region" description="Helical" evidence="6">
    <location>
        <begin position="143"/>
        <end position="163"/>
    </location>
</feature>
<dbReference type="InterPro" id="IPR001851">
    <property type="entry name" value="ABC_transp_permease"/>
</dbReference>
<feature type="transmembrane region" description="Helical" evidence="6">
    <location>
        <begin position="303"/>
        <end position="320"/>
    </location>
</feature>
<dbReference type="AlphaFoldDB" id="A0A2R8ALM4"/>
<keyword evidence="4 6" id="KW-1133">Transmembrane helix</keyword>
<dbReference type="EMBL" id="OMOI01000001">
    <property type="protein sequence ID" value="SPF76943.1"/>
    <property type="molecule type" value="Genomic_DNA"/>
</dbReference>
<organism evidence="7 8">
    <name type="scientific">Aliiroseovarius pelagivivens</name>
    <dbReference type="NCBI Taxonomy" id="1639690"/>
    <lineage>
        <taxon>Bacteria</taxon>
        <taxon>Pseudomonadati</taxon>
        <taxon>Pseudomonadota</taxon>
        <taxon>Alphaproteobacteria</taxon>
        <taxon>Rhodobacterales</taxon>
        <taxon>Paracoccaceae</taxon>
        <taxon>Aliiroseovarius</taxon>
    </lineage>
</organism>
<feature type="transmembrane region" description="Helical" evidence="6">
    <location>
        <begin position="53"/>
        <end position="75"/>
    </location>
</feature>
<evidence type="ECO:0000256" key="6">
    <source>
        <dbReference type="SAM" id="Phobius"/>
    </source>
</evidence>
<evidence type="ECO:0008006" key="9">
    <source>
        <dbReference type="Google" id="ProtNLM"/>
    </source>
</evidence>
<accession>A0A2R8ALM4</accession>
<evidence type="ECO:0000313" key="8">
    <source>
        <dbReference type="Proteomes" id="UP000244911"/>
    </source>
</evidence>
<feature type="transmembrane region" description="Helical" evidence="6">
    <location>
        <begin position="279"/>
        <end position="296"/>
    </location>
</feature>
<gene>
    <name evidence="7" type="ORF">ALP8811_01960</name>
</gene>
<keyword evidence="8" id="KW-1185">Reference proteome</keyword>
<evidence type="ECO:0000256" key="4">
    <source>
        <dbReference type="ARBA" id="ARBA00022989"/>
    </source>
</evidence>
<dbReference type="OrthoDB" id="45037at2"/>
<feature type="transmembrane region" description="Helical" evidence="6">
    <location>
        <begin position="12"/>
        <end position="33"/>
    </location>
</feature>
<dbReference type="RefSeq" id="WP_108856908.1">
    <property type="nucleotide sequence ID" value="NZ_OMOI01000001.1"/>
</dbReference>
<evidence type="ECO:0000256" key="3">
    <source>
        <dbReference type="ARBA" id="ARBA00022692"/>
    </source>
</evidence>
<protein>
    <recommendedName>
        <fullName evidence="9">Ribose import permease protein RbsC</fullName>
    </recommendedName>
</protein>
<keyword evidence="3 6" id="KW-0812">Transmembrane</keyword>
<dbReference type="Pfam" id="PF02653">
    <property type="entry name" value="BPD_transp_2"/>
    <property type="match status" value="1"/>
</dbReference>
<comment type="subcellular location">
    <subcellularLocation>
        <location evidence="1">Cell membrane</location>
        <topology evidence="1">Multi-pass membrane protein</topology>
    </subcellularLocation>
</comment>
<dbReference type="CDD" id="cd06580">
    <property type="entry name" value="TM_PBP1_transp_TpRbsC_like"/>
    <property type="match status" value="1"/>
</dbReference>